<reference evidence="1 2" key="1">
    <citation type="submission" date="2015-06" db="EMBL/GenBank/DDBJ databases">
        <title>Draft genome sequence of an Alphaproteobacteria species associated to the Mediterranean sponge Oscarella lobularis.</title>
        <authorList>
            <person name="Jourda C."/>
            <person name="Santini S."/>
            <person name="Claverie J.-M."/>
        </authorList>
    </citation>
    <scope>NUCLEOTIDE SEQUENCE [LARGE SCALE GENOMIC DNA]</scope>
    <source>
        <strain evidence="1">IGS</strain>
    </source>
</reference>
<organism evidence="1 2">
    <name type="scientific">Candidatus Rhodobacter oscarellae</name>
    <dbReference type="NCBI Taxonomy" id="1675527"/>
    <lineage>
        <taxon>Bacteria</taxon>
        <taxon>Pseudomonadati</taxon>
        <taxon>Pseudomonadota</taxon>
        <taxon>Alphaproteobacteria</taxon>
        <taxon>Rhodobacterales</taxon>
        <taxon>Rhodobacter group</taxon>
        <taxon>Rhodobacter</taxon>
    </lineage>
</organism>
<gene>
    <name evidence="1" type="ORF">AIOL_001495</name>
</gene>
<evidence type="ECO:0000313" key="1">
    <source>
        <dbReference type="EMBL" id="KMW56541.1"/>
    </source>
</evidence>
<dbReference type="EMBL" id="LFTY01000002">
    <property type="protein sequence ID" value="KMW56541.1"/>
    <property type="molecule type" value="Genomic_DNA"/>
</dbReference>
<sequence length="47" mass="5015">MVNSSALTGVLVRGKIIAIATKIATHRPKAPESLAPVREIFTESPQD</sequence>
<accession>A0A0J9E0T3</accession>
<dbReference type="PATRIC" id="fig|1675527.3.peg.1583"/>
<dbReference type="AlphaFoldDB" id="A0A0J9E0T3"/>
<name>A0A0J9E0T3_9RHOB</name>
<dbReference type="Proteomes" id="UP000037178">
    <property type="component" value="Unassembled WGS sequence"/>
</dbReference>
<evidence type="ECO:0000313" key="2">
    <source>
        <dbReference type="Proteomes" id="UP000037178"/>
    </source>
</evidence>
<protein>
    <submittedName>
        <fullName evidence="1">Uncharacterized protein</fullName>
    </submittedName>
</protein>
<proteinExistence type="predicted"/>
<comment type="caution">
    <text evidence="1">The sequence shown here is derived from an EMBL/GenBank/DDBJ whole genome shotgun (WGS) entry which is preliminary data.</text>
</comment>
<keyword evidence="2" id="KW-1185">Reference proteome</keyword>